<accession>A0A836BQQ4</accession>
<keyword evidence="2 3" id="KW-0349">Heme</keyword>
<keyword evidence="2 3" id="KW-0479">Metal-binding</keyword>
<evidence type="ECO:0000313" key="5">
    <source>
        <dbReference type="EMBL" id="KAG2485380.1"/>
    </source>
</evidence>
<dbReference type="InterPro" id="IPR050196">
    <property type="entry name" value="Cytochrome_P450_Monoox"/>
</dbReference>
<sequence length="607" mass="66739">MLQFTKQQKPAGASRQQLGRRVAPCRPVKPSAPVRTPVVRAEPEDDQSFGKSIDAKGAGSSFTSPGWLTQLNLLWGGKSNVPVANAQPDDIKELLGGALFKALFKWMQESGPVYLLPTGPVSSFLVISDPAAAKHVLRGTDNPTRNVYEKGLVAEVATFLFGKGFAIAGGENWRVRRKAVGPSLHRSYLEAMVNRVFGPSALFAADKLRESARSGAPVNMEAIFSQLTLDIIGKSVFNYDFNSLTTDSPLIQAVYTALKETEQRATDLLPIWKYPALAWFVPRQRKAYEAVELIRQTTNDLIRKCKEMVDEEEVRAASAAVESGQEYMNEADPSILRFSPPPCRDALPCRNTHALPLPPFPSPPQEYMNEADPSILRFLIAAREEVDSTQLRDDLLSMLVAGHETTGSALTWTLYLLVQNPDKMAKAVAEVDAVLGDRLTPTMADYGQLRYVMRCVNESMRLYPHPPVLLRRAMVEDELPGGFKVGVGQDVMISVYNIHHSPAVWEDAEAFIPERFGPLDGPVPNEQNTDFKYIPFSGGPRKCVGDQFALMEAVVALTVLIKQFDFELVQGHKIGMTTGATIHTTNGLYMTLKERKPAVAPAALAAA</sequence>
<dbReference type="PANTHER" id="PTHR24291">
    <property type="entry name" value="CYTOCHROME P450 FAMILY 4"/>
    <property type="match status" value="1"/>
</dbReference>
<protein>
    <recommendedName>
        <fullName evidence="7">Cytochrome P450</fullName>
    </recommendedName>
</protein>
<keyword evidence="6" id="KW-1185">Reference proteome</keyword>
<dbReference type="CDD" id="cd11046">
    <property type="entry name" value="CYP97"/>
    <property type="match status" value="1"/>
</dbReference>
<organism evidence="5 6">
    <name type="scientific">Edaphochlamys debaryana</name>
    <dbReference type="NCBI Taxonomy" id="47281"/>
    <lineage>
        <taxon>Eukaryota</taxon>
        <taxon>Viridiplantae</taxon>
        <taxon>Chlorophyta</taxon>
        <taxon>core chlorophytes</taxon>
        <taxon>Chlorophyceae</taxon>
        <taxon>CS clade</taxon>
        <taxon>Chlamydomonadales</taxon>
        <taxon>Chlamydomonadales incertae sedis</taxon>
        <taxon>Edaphochlamys</taxon>
    </lineage>
</organism>
<evidence type="ECO:0000256" key="3">
    <source>
        <dbReference type="RuleBase" id="RU000461"/>
    </source>
</evidence>
<dbReference type="PRINTS" id="PR00463">
    <property type="entry name" value="EP450I"/>
</dbReference>
<dbReference type="InterPro" id="IPR002401">
    <property type="entry name" value="Cyt_P450_E_grp-I"/>
</dbReference>
<dbReference type="PRINTS" id="PR00385">
    <property type="entry name" value="P450"/>
</dbReference>
<dbReference type="EMBL" id="JAEHOE010000130">
    <property type="protein sequence ID" value="KAG2485380.1"/>
    <property type="molecule type" value="Genomic_DNA"/>
</dbReference>
<evidence type="ECO:0000256" key="4">
    <source>
        <dbReference type="SAM" id="MobiDB-lite"/>
    </source>
</evidence>
<reference evidence="5" key="1">
    <citation type="journal article" date="2020" name="bioRxiv">
        <title>Comparative genomics of Chlamydomonas.</title>
        <authorList>
            <person name="Craig R.J."/>
            <person name="Hasan A.R."/>
            <person name="Ness R.W."/>
            <person name="Keightley P.D."/>
        </authorList>
    </citation>
    <scope>NUCLEOTIDE SEQUENCE</scope>
    <source>
        <strain evidence="5">CCAP 11/70</strain>
    </source>
</reference>
<evidence type="ECO:0000313" key="6">
    <source>
        <dbReference type="Proteomes" id="UP000612055"/>
    </source>
</evidence>
<comment type="similarity">
    <text evidence="1 3">Belongs to the cytochrome P450 family.</text>
</comment>
<dbReference type="Pfam" id="PF00067">
    <property type="entry name" value="p450"/>
    <property type="match status" value="1"/>
</dbReference>
<dbReference type="Proteomes" id="UP000612055">
    <property type="component" value="Unassembled WGS sequence"/>
</dbReference>
<dbReference type="GO" id="GO:0020037">
    <property type="term" value="F:heme binding"/>
    <property type="evidence" value="ECO:0007669"/>
    <property type="project" value="InterPro"/>
</dbReference>
<dbReference type="PROSITE" id="PS00086">
    <property type="entry name" value="CYTOCHROME_P450"/>
    <property type="match status" value="1"/>
</dbReference>
<dbReference type="InterPro" id="IPR017972">
    <property type="entry name" value="Cyt_P450_CS"/>
</dbReference>
<dbReference type="GO" id="GO:0004497">
    <property type="term" value="F:monooxygenase activity"/>
    <property type="evidence" value="ECO:0007669"/>
    <property type="project" value="UniProtKB-KW"/>
</dbReference>
<keyword evidence="3" id="KW-0503">Monooxygenase</keyword>
<dbReference type="Gene3D" id="1.10.630.10">
    <property type="entry name" value="Cytochrome P450"/>
    <property type="match status" value="1"/>
</dbReference>
<evidence type="ECO:0008006" key="7">
    <source>
        <dbReference type="Google" id="ProtNLM"/>
    </source>
</evidence>
<comment type="caution">
    <text evidence="5">The sequence shown here is derived from an EMBL/GenBank/DDBJ whole genome shotgun (WGS) entry which is preliminary data.</text>
</comment>
<feature type="region of interest" description="Disordered" evidence="4">
    <location>
        <begin position="1"/>
        <end position="57"/>
    </location>
</feature>
<keyword evidence="3" id="KW-0560">Oxidoreductase</keyword>
<dbReference type="GO" id="GO:0005506">
    <property type="term" value="F:iron ion binding"/>
    <property type="evidence" value="ECO:0007669"/>
    <property type="project" value="InterPro"/>
</dbReference>
<dbReference type="AlphaFoldDB" id="A0A836BQQ4"/>
<dbReference type="GO" id="GO:0009507">
    <property type="term" value="C:chloroplast"/>
    <property type="evidence" value="ECO:0007669"/>
    <property type="project" value="TreeGrafter"/>
</dbReference>
<dbReference type="GO" id="GO:0016705">
    <property type="term" value="F:oxidoreductase activity, acting on paired donors, with incorporation or reduction of molecular oxygen"/>
    <property type="evidence" value="ECO:0007669"/>
    <property type="project" value="InterPro"/>
</dbReference>
<evidence type="ECO:0000256" key="1">
    <source>
        <dbReference type="ARBA" id="ARBA00010617"/>
    </source>
</evidence>
<feature type="binding site" description="axial binding residue" evidence="2">
    <location>
        <position position="543"/>
    </location>
    <ligand>
        <name>heme</name>
        <dbReference type="ChEBI" id="CHEBI:30413"/>
    </ligand>
    <ligandPart>
        <name>Fe</name>
        <dbReference type="ChEBI" id="CHEBI:18248"/>
    </ligandPart>
</feature>
<dbReference type="SUPFAM" id="SSF48264">
    <property type="entry name" value="Cytochrome P450"/>
    <property type="match status" value="1"/>
</dbReference>
<evidence type="ECO:0000256" key="2">
    <source>
        <dbReference type="PIRSR" id="PIRSR602401-1"/>
    </source>
</evidence>
<dbReference type="OrthoDB" id="1470350at2759"/>
<name>A0A836BQQ4_9CHLO</name>
<gene>
    <name evidence="5" type="ORF">HYH03_015869</name>
</gene>
<dbReference type="InterPro" id="IPR036396">
    <property type="entry name" value="Cyt_P450_sf"/>
</dbReference>
<comment type="cofactor">
    <cofactor evidence="2">
        <name>heme</name>
        <dbReference type="ChEBI" id="CHEBI:30413"/>
    </cofactor>
</comment>
<dbReference type="PANTHER" id="PTHR24291:SF134">
    <property type="entry name" value="CAROTENE EPSILON-MONOOXYGENASE, CHLOROPLASTIC"/>
    <property type="match status" value="1"/>
</dbReference>
<dbReference type="InterPro" id="IPR001128">
    <property type="entry name" value="Cyt_P450"/>
</dbReference>
<keyword evidence="2 3" id="KW-0408">Iron</keyword>
<proteinExistence type="inferred from homology"/>